<evidence type="ECO:0000256" key="1">
    <source>
        <dbReference type="SAM" id="MobiDB-lite"/>
    </source>
</evidence>
<keyword evidence="3" id="KW-1185">Reference proteome</keyword>
<proteinExistence type="predicted"/>
<sequence>MSRHVRFAGPRSSRHQTTGPPDRPPAVRGALWQRDMMETRCRVRFGRLEFGCGSEDIQANVPLNNGWRGKPRRQLPKKN</sequence>
<reference evidence="2 3" key="1">
    <citation type="submission" date="2017-12" db="EMBL/GenBank/DDBJ databases">
        <title>Integrating genomic resources of turbot (Scophthalmus maximus) in depth evaluation of genetic and physical mapping variation across individuals.</title>
        <authorList>
            <person name="Martinez P."/>
        </authorList>
    </citation>
    <scope>NUCLEOTIDE SEQUENCE [LARGE SCALE GENOMIC DNA]</scope>
</reference>
<name>A0A2U9CU60_SCOMX</name>
<evidence type="ECO:0000313" key="2">
    <source>
        <dbReference type="EMBL" id="AWP19379.1"/>
    </source>
</evidence>
<gene>
    <name evidence="2" type="ORF">SMAX5B_016068</name>
</gene>
<feature type="region of interest" description="Disordered" evidence="1">
    <location>
        <begin position="59"/>
        <end position="79"/>
    </location>
</feature>
<dbReference type="AlphaFoldDB" id="A0A2U9CU60"/>
<organism evidence="2 3">
    <name type="scientific">Scophthalmus maximus</name>
    <name type="common">Turbot</name>
    <name type="synonym">Psetta maxima</name>
    <dbReference type="NCBI Taxonomy" id="52904"/>
    <lineage>
        <taxon>Eukaryota</taxon>
        <taxon>Metazoa</taxon>
        <taxon>Chordata</taxon>
        <taxon>Craniata</taxon>
        <taxon>Vertebrata</taxon>
        <taxon>Euteleostomi</taxon>
        <taxon>Actinopterygii</taxon>
        <taxon>Neopterygii</taxon>
        <taxon>Teleostei</taxon>
        <taxon>Neoteleostei</taxon>
        <taxon>Acanthomorphata</taxon>
        <taxon>Carangaria</taxon>
        <taxon>Pleuronectiformes</taxon>
        <taxon>Pleuronectoidei</taxon>
        <taxon>Scophthalmidae</taxon>
        <taxon>Scophthalmus</taxon>
    </lineage>
</organism>
<feature type="region of interest" description="Disordered" evidence="1">
    <location>
        <begin position="1"/>
        <end position="27"/>
    </location>
</feature>
<dbReference type="Proteomes" id="UP000246464">
    <property type="component" value="Chromosome 19"/>
</dbReference>
<dbReference type="EMBL" id="CP026261">
    <property type="protein sequence ID" value="AWP19379.1"/>
    <property type="molecule type" value="Genomic_DNA"/>
</dbReference>
<protein>
    <submittedName>
        <fullName evidence="2">Uncharacterized protein</fullName>
    </submittedName>
</protein>
<evidence type="ECO:0000313" key="3">
    <source>
        <dbReference type="Proteomes" id="UP000246464"/>
    </source>
</evidence>
<feature type="compositionally biased region" description="Basic residues" evidence="1">
    <location>
        <begin position="69"/>
        <end position="79"/>
    </location>
</feature>
<accession>A0A2U9CU60</accession>